<reference evidence="3" key="2">
    <citation type="submission" date="2022-10" db="EMBL/GenBank/DDBJ databases">
        <authorList>
            <consortium name="ENA_rothamsted_submissions"/>
            <consortium name="culmorum"/>
            <person name="King R."/>
        </authorList>
    </citation>
    <scope>NUCLEOTIDE SEQUENCE</scope>
</reference>
<feature type="region of interest" description="Disordered" evidence="1">
    <location>
        <begin position="136"/>
        <end position="242"/>
    </location>
</feature>
<evidence type="ECO:0000313" key="3">
    <source>
        <dbReference type="EMBL" id="CAG9811282.1"/>
    </source>
</evidence>
<gene>
    <name evidence="3" type="ORF">CHIRRI_LOCUS14091</name>
</gene>
<sequence>MKEILIATLLLGCLIASATAERGLFEFHDTYGRCWRCLPGSSCVRCSTIFVPFVAGPPDPWNRTCEQPTADVCASYPGVKFPHQDIGFYWVCADEGVIVEAPCFCDHVFDMRAQQCVKSDALTSIGCDQYANPDPHDCLSDEPRPPPSTLAPTDTTTPTTTTTTIGGPANTPSVPTAPNDSTTTTPGTTPSVPTAPNEPTTESTTTTTTTTTPINGVTTTTTTAGPTRTTEMAGPGTLDPGNPTPDTTPAPCVCVVWWPCWCNPCWNMPCHSCNGCVGMMG</sequence>
<evidence type="ECO:0008006" key="5">
    <source>
        <dbReference type="Google" id="ProtNLM"/>
    </source>
</evidence>
<feature type="compositionally biased region" description="Low complexity" evidence="1">
    <location>
        <begin position="150"/>
        <end position="230"/>
    </location>
</feature>
<proteinExistence type="predicted"/>
<protein>
    <recommendedName>
        <fullName evidence="5">Chitin-binding type-2 domain-containing protein</fullName>
    </recommendedName>
</protein>
<dbReference type="AlphaFoldDB" id="A0A9N9X0R8"/>
<evidence type="ECO:0000256" key="1">
    <source>
        <dbReference type="SAM" id="MobiDB-lite"/>
    </source>
</evidence>
<organism evidence="3 4">
    <name type="scientific">Chironomus riparius</name>
    <dbReference type="NCBI Taxonomy" id="315576"/>
    <lineage>
        <taxon>Eukaryota</taxon>
        <taxon>Metazoa</taxon>
        <taxon>Ecdysozoa</taxon>
        <taxon>Arthropoda</taxon>
        <taxon>Hexapoda</taxon>
        <taxon>Insecta</taxon>
        <taxon>Pterygota</taxon>
        <taxon>Neoptera</taxon>
        <taxon>Endopterygota</taxon>
        <taxon>Diptera</taxon>
        <taxon>Nematocera</taxon>
        <taxon>Chironomoidea</taxon>
        <taxon>Chironomidae</taxon>
        <taxon>Chironominae</taxon>
        <taxon>Chironomus</taxon>
    </lineage>
</organism>
<dbReference type="EMBL" id="OU895880">
    <property type="protein sequence ID" value="CAG9811282.1"/>
    <property type="molecule type" value="Genomic_DNA"/>
</dbReference>
<feature type="chain" id="PRO_5040503771" description="Chitin-binding type-2 domain-containing protein" evidence="2">
    <location>
        <begin position="21"/>
        <end position="281"/>
    </location>
</feature>
<dbReference type="Proteomes" id="UP001153620">
    <property type="component" value="Chromosome 4"/>
</dbReference>
<accession>A0A9N9X0R8</accession>
<evidence type="ECO:0000313" key="4">
    <source>
        <dbReference type="Proteomes" id="UP001153620"/>
    </source>
</evidence>
<feature type="signal peptide" evidence="2">
    <location>
        <begin position="1"/>
        <end position="20"/>
    </location>
</feature>
<keyword evidence="2" id="KW-0732">Signal</keyword>
<name>A0A9N9X0R8_9DIPT</name>
<keyword evidence="4" id="KW-1185">Reference proteome</keyword>
<evidence type="ECO:0000256" key="2">
    <source>
        <dbReference type="SAM" id="SignalP"/>
    </source>
</evidence>
<reference evidence="3" key="1">
    <citation type="submission" date="2022-01" db="EMBL/GenBank/DDBJ databases">
        <authorList>
            <person name="King R."/>
        </authorList>
    </citation>
    <scope>NUCLEOTIDE SEQUENCE</scope>
</reference>